<protein>
    <submittedName>
        <fullName evidence="4">FBA_2 domain-containing protein</fullName>
    </submittedName>
</protein>
<evidence type="ECO:0000313" key="3">
    <source>
        <dbReference type="Proteomes" id="UP000095282"/>
    </source>
</evidence>
<evidence type="ECO:0000259" key="2">
    <source>
        <dbReference type="Pfam" id="PF07735"/>
    </source>
</evidence>
<dbReference type="Pfam" id="PF00646">
    <property type="entry name" value="F-box"/>
    <property type="match status" value="1"/>
</dbReference>
<keyword evidence="3" id="KW-1185">Reference proteome</keyword>
<proteinExistence type="predicted"/>
<dbReference type="InterPro" id="IPR053222">
    <property type="entry name" value="Zygotic_Embryogenesis-Asso"/>
</dbReference>
<sequence>MTSSPLHLLRLPILNTIQIFDSMEIIDQFIISFCSKKTLLIVKDHCNKRVSLRVHLGKHVETQLFGQPYRGLTGVTVHPNPSEIGEEVKIKERTISVKMVEMEDGQRILMTYYKDRSFHLALHIAALVEYLCELFHGVIDIPMDRLTINNENQWISDVNLEKILWSVECRHLIMDLESNTFRLNDFYKSIDIFESHRANWISIDNLITIDSMHIKVTGTNFTNLQINRFLKYWNRNVGSFRLKFFAVRVDDFNENVAFQGIDLYLVNADTRYYTAPDGTIYKFGNREIHRRDDSTASIIYWEQLRLFGLAVWPDANGISNYLDAVQQIFPRFVWR</sequence>
<evidence type="ECO:0000259" key="1">
    <source>
        <dbReference type="Pfam" id="PF00646"/>
    </source>
</evidence>
<dbReference type="AlphaFoldDB" id="A0A1I7T1H3"/>
<dbReference type="PANTHER" id="PTHR22899:SF0">
    <property type="entry name" value="F-BOX ASSOCIATED DOMAIN-CONTAINING PROTEIN-RELATED"/>
    <property type="match status" value="1"/>
</dbReference>
<dbReference type="WBParaSite" id="Csp11.Scaffold462.g1505.t1">
    <property type="protein sequence ID" value="Csp11.Scaffold462.g1505.t1"/>
    <property type="gene ID" value="Csp11.Scaffold462.g1505"/>
</dbReference>
<dbReference type="Pfam" id="PF07735">
    <property type="entry name" value="FBA_2"/>
    <property type="match status" value="1"/>
</dbReference>
<dbReference type="InterPro" id="IPR012885">
    <property type="entry name" value="F-box_Sdz-33"/>
</dbReference>
<accession>A0A1I7T1H3</accession>
<feature type="domain" description="Sdz-33 F-box" evidence="2">
    <location>
        <begin position="187"/>
        <end position="244"/>
    </location>
</feature>
<organism evidence="3 4">
    <name type="scientific">Caenorhabditis tropicalis</name>
    <dbReference type="NCBI Taxonomy" id="1561998"/>
    <lineage>
        <taxon>Eukaryota</taxon>
        <taxon>Metazoa</taxon>
        <taxon>Ecdysozoa</taxon>
        <taxon>Nematoda</taxon>
        <taxon>Chromadorea</taxon>
        <taxon>Rhabditida</taxon>
        <taxon>Rhabditina</taxon>
        <taxon>Rhabditomorpha</taxon>
        <taxon>Rhabditoidea</taxon>
        <taxon>Rhabditidae</taxon>
        <taxon>Peloderinae</taxon>
        <taxon>Caenorhabditis</taxon>
    </lineage>
</organism>
<name>A0A1I7T1H3_9PELO</name>
<evidence type="ECO:0000313" key="4">
    <source>
        <dbReference type="WBParaSite" id="Csp11.Scaffold462.g1505.t1"/>
    </source>
</evidence>
<dbReference type="InterPro" id="IPR001810">
    <property type="entry name" value="F-box_dom"/>
</dbReference>
<dbReference type="Proteomes" id="UP000095282">
    <property type="component" value="Unplaced"/>
</dbReference>
<feature type="domain" description="F-box" evidence="1">
    <location>
        <begin position="8"/>
        <end position="48"/>
    </location>
</feature>
<reference evidence="4" key="1">
    <citation type="submission" date="2016-11" db="UniProtKB">
        <authorList>
            <consortium name="WormBaseParasite"/>
        </authorList>
    </citation>
    <scope>IDENTIFICATION</scope>
</reference>
<dbReference type="PANTHER" id="PTHR22899">
    <property type="entry name" value="CYCLIN-RELATED F-BOX FAMILY"/>
    <property type="match status" value="1"/>
</dbReference>